<feature type="transmembrane region" description="Helical" evidence="8">
    <location>
        <begin position="183"/>
        <end position="199"/>
    </location>
</feature>
<evidence type="ECO:0000256" key="4">
    <source>
        <dbReference type="ARBA" id="ARBA00022801"/>
    </source>
</evidence>
<dbReference type="Proteomes" id="UP001596143">
    <property type="component" value="Unassembled WGS sequence"/>
</dbReference>
<dbReference type="EC" id="3.4.21.105" evidence="10"/>
<keyword evidence="7" id="KW-0802">TPR repeat</keyword>
<feature type="transmembrane region" description="Helical" evidence="8">
    <location>
        <begin position="266"/>
        <end position="284"/>
    </location>
</feature>
<keyword evidence="6 8" id="KW-0472">Membrane</keyword>
<keyword evidence="5 8" id="KW-1133">Transmembrane helix</keyword>
<feature type="domain" description="Peptidase S54 rhomboid" evidence="9">
    <location>
        <begin position="225"/>
        <end position="359"/>
    </location>
</feature>
<gene>
    <name evidence="10" type="ORF">ACFPTR_09940</name>
</gene>
<dbReference type="Pfam" id="PF13414">
    <property type="entry name" value="TPR_11"/>
    <property type="match status" value="1"/>
</dbReference>
<feature type="repeat" description="TPR" evidence="7">
    <location>
        <begin position="464"/>
        <end position="497"/>
    </location>
</feature>
<evidence type="ECO:0000313" key="10">
    <source>
        <dbReference type="EMBL" id="MFC5629183.1"/>
    </source>
</evidence>
<keyword evidence="3 8" id="KW-0812">Transmembrane</keyword>
<evidence type="ECO:0000313" key="11">
    <source>
        <dbReference type="Proteomes" id="UP001596143"/>
    </source>
</evidence>
<dbReference type="PROSITE" id="PS50005">
    <property type="entry name" value="TPR"/>
    <property type="match status" value="2"/>
</dbReference>
<dbReference type="PANTHER" id="PTHR43731:SF14">
    <property type="entry name" value="PRESENILIN-ASSOCIATED RHOMBOID-LIKE PROTEIN, MITOCHONDRIAL"/>
    <property type="match status" value="1"/>
</dbReference>
<evidence type="ECO:0000259" key="9">
    <source>
        <dbReference type="Pfam" id="PF01694"/>
    </source>
</evidence>
<comment type="subcellular location">
    <subcellularLocation>
        <location evidence="1">Membrane</location>
        <topology evidence="1">Multi-pass membrane protein</topology>
    </subcellularLocation>
</comment>
<sequence length="514" mass="59180">MIANHLFWKMIYHLTITHGLRIIDMSPDKKQVWLEYSNGKQKHVVRFARVEYDWVSKVKDDEEQAQFMFQRIKRLLPARNPTFYNVYVSTYPPVDLNERLSDRNEEKNVRTFFIADDGARMVADHPVDVYDALGIDEAWEAIPEHLSEEEHREYASRYRGIVLNKQKEWENKAKTILMHGKPRFTYVLLGAIILMYFLVEQRGGSTNLLTLIEFGAKYNPAIEQGEWWRFFSAMFLHIGFLHLFMNSLALFYLGSAVERMYGTIRFIVIYFVAGLFGSLASFAFNEQVSAGASGAIFGCFGALLYFGLIHRQLFFRTMGFNVLMILGINLVFGFVVPAVDNGAHIGGLVGGFLASAFLHLPKQKMKWRQAGVFLATSGMTMLLFGYGMVNDNKVSSPLLDVQIAQSYLENGELERAEQVLENVLAEEENAHAYFLKGNILVERGKEEEAIPLYEKAIQLDDSFAEVYYNLTIVYIETNRYEEAKEAFEQFKTTSPPHLRQELEVEKIEEILKER</sequence>
<dbReference type="InterPro" id="IPR019734">
    <property type="entry name" value="TPR_rpt"/>
</dbReference>
<evidence type="ECO:0000256" key="2">
    <source>
        <dbReference type="ARBA" id="ARBA00009045"/>
    </source>
</evidence>
<reference evidence="11" key="1">
    <citation type="journal article" date="2019" name="Int. J. Syst. Evol. Microbiol.">
        <title>The Global Catalogue of Microorganisms (GCM) 10K type strain sequencing project: providing services to taxonomists for standard genome sequencing and annotation.</title>
        <authorList>
            <consortium name="The Broad Institute Genomics Platform"/>
            <consortium name="The Broad Institute Genome Sequencing Center for Infectious Disease"/>
            <person name="Wu L."/>
            <person name="Ma J."/>
        </authorList>
    </citation>
    <scope>NUCLEOTIDE SEQUENCE [LARGE SCALE GENOMIC DNA]</scope>
    <source>
        <strain evidence="11">CGMCC 1.15790</strain>
    </source>
</reference>
<dbReference type="InterPro" id="IPR022764">
    <property type="entry name" value="Peptidase_S54_rhomboid_dom"/>
</dbReference>
<dbReference type="Gene3D" id="1.25.40.10">
    <property type="entry name" value="Tetratricopeptide repeat domain"/>
    <property type="match status" value="1"/>
</dbReference>
<dbReference type="PROSITE" id="PS50293">
    <property type="entry name" value="TPR_REGION"/>
    <property type="match status" value="1"/>
</dbReference>
<dbReference type="SUPFAM" id="SSF48452">
    <property type="entry name" value="TPR-like"/>
    <property type="match status" value="1"/>
</dbReference>
<evidence type="ECO:0000256" key="8">
    <source>
        <dbReference type="SAM" id="Phobius"/>
    </source>
</evidence>
<dbReference type="RefSeq" id="WP_270898480.1">
    <property type="nucleotide sequence ID" value="NZ_JBHSPF010000055.1"/>
</dbReference>
<evidence type="ECO:0000256" key="3">
    <source>
        <dbReference type="ARBA" id="ARBA00022692"/>
    </source>
</evidence>
<evidence type="ECO:0000256" key="5">
    <source>
        <dbReference type="ARBA" id="ARBA00022989"/>
    </source>
</evidence>
<comment type="caution">
    <text evidence="10">The sequence shown here is derived from an EMBL/GenBank/DDBJ whole genome shotgun (WGS) entry which is preliminary data.</text>
</comment>
<protein>
    <submittedName>
        <fullName evidence="10">Rhomboid family intramembrane serine protease</fullName>
        <ecNumber evidence="10">3.4.21.105</ecNumber>
    </submittedName>
</protein>
<dbReference type="InterPro" id="IPR011990">
    <property type="entry name" value="TPR-like_helical_dom_sf"/>
</dbReference>
<dbReference type="GO" id="GO:0008233">
    <property type="term" value="F:peptidase activity"/>
    <property type="evidence" value="ECO:0007669"/>
    <property type="project" value="UniProtKB-KW"/>
</dbReference>
<dbReference type="InterPro" id="IPR050925">
    <property type="entry name" value="Rhomboid_protease_S54"/>
</dbReference>
<dbReference type="EMBL" id="JBHSPF010000055">
    <property type="protein sequence ID" value="MFC5629183.1"/>
    <property type="molecule type" value="Genomic_DNA"/>
</dbReference>
<keyword evidence="4 10" id="KW-0378">Hydrolase</keyword>
<dbReference type="SMART" id="SM00028">
    <property type="entry name" value="TPR"/>
    <property type="match status" value="2"/>
</dbReference>
<comment type="similarity">
    <text evidence="2">Belongs to the peptidase S54 family.</text>
</comment>
<feature type="transmembrane region" description="Helical" evidence="8">
    <location>
        <begin position="227"/>
        <end position="254"/>
    </location>
</feature>
<dbReference type="GO" id="GO:0006508">
    <property type="term" value="P:proteolysis"/>
    <property type="evidence" value="ECO:0007669"/>
    <property type="project" value="UniProtKB-KW"/>
</dbReference>
<evidence type="ECO:0000256" key="1">
    <source>
        <dbReference type="ARBA" id="ARBA00004141"/>
    </source>
</evidence>
<feature type="transmembrane region" description="Helical" evidence="8">
    <location>
        <begin position="290"/>
        <end position="308"/>
    </location>
</feature>
<dbReference type="PANTHER" id="PTHR43731">
    <property type="entry name" value="RHOMBOID PROTEASE"/>
    <property type="match status" value="1"/>
</dbReference>
<organism evidence="10 11">
    <name type="scientific">Aliibacillus thermotolerans</name>
    <dbReference type="NCBI Taxonomy" id="1834418"/>
    <lineage>
        <taxon>Bacteria</taxon>
        <taxon>Bacillati</taxon>
        <taxon>Bacillota</taxon>
        <taxon>Bacilli</taxon>
        <taxon>Bacillales</taxon>
        <taxon>Bacillaceae</taxon>
        <taxon>Aliibacillus</taxon>
    </lineage>
</organism>
<evidence type="ECO:0000256" key="6">
    <source>
        <dbReference type="ARBA" id="ARBA00023136"/>
    </source>
</evidence>
<name>A0ABW0U8A9_9BACI</name>
<proteinExistence type="inferred from homology"/>
<dbReference type="SUPFAM" id="SSF144091">
    <property type="entry name" value="Rhomboid-like"/>
    <property type="match status" value="1"/>
</dbReference>
<accession>A0ABW0U8A9</accession>
<keyword evidence="10" id="KW-0645">Protease</keyword>
<feature type="transmembrane region" description="Helical" evidence="8">
    <location>
        <begin position="342"/>
        <end position="360"/>
    </location>
</feature>
<dbReference type="InterPro" id="IPR035952">
    <property type="entry name" value="Rhomboid-like_sf"/>
</dbReference>
<feature type="repeat" description="TPR" evidence="7">
    <location>
        <begin position="430"/>
        <end position="463"/>
    </location>
</feature>
<feature type="transmembrane region" description="Helical" evidence="8">
    <location>
        <begin position="320"/>
        <end position="336"/>
    </location>
</feature>
<evidence type="ECO:0000256" key="7">
    <source>
        <dbReference type="PROSITE-ProRule" id="PRU00339"/>
    </source>
</evidence>
<feature type="transmembrane region" description="Helical" evidence="8">
    <location>
        <begin position="372"/>
        <end position="389"/>
    </location>
</feature>
<dbReference type="Gene3D" id="1.20.1540.10">
    <property type="entry name" value="Rhomboid-like"/>
    <property type="match status" value="1"/>
</dbReference>
<dbReference type="Pfam" id="PF01694">
    <property type="entry name" value="Rhomboid"/>
    <property type="match status" value="1"/>
</dbReference>
<keyword evidence="11" id="KW-1185">Reference proteome</keyword>